<keyword evidence="2" id="KW-1185">Reference proteome</keyword>
<name>A0ACC0YXE5_9ROSI</name>
<comment type="caution">
    <text evidence="1">The sequence shown here is derived from an EMBL/GenBank/DDBJ whole genome shotgun (WGS) entry which is preliminary data.</text>
</comment>
<organism evidence="1 2">
    <name type="scientific">Pistacia integerrima</name>
    <dbReference type="NCBI Taxonomy" id="434235"/>
    <lineage>
        <taxon>Eukaryota</taxon>
        <taxon>Viridiplantae</taxon>
        <taxon>Streptophyta</taxon>
        <taxon>Embryophyta</taxon>
        <taxon>Tracheophyta</taxon>
        <taxon>Spermatophyta</taxon>
        <taxon>Magnoliopsida</taxon>
        <taxon>eudicotyledons</taxon>
        <taxon>Gunneridae</taxon>
        <taxon>Pentapetalae</taxon>
        <taxon>rosids</taxon>
        <taxon>malvids</taxon>
        <taxon>Sapindales</taxon>
        <taxon>Anacardiaceae</taxon>
        <taxon>Pistacia</taxon>
    </lineage>
</organism>
<protein>
    <submittedName>
        <fullName evidence="1">Uncharacterized protein</fullName>
    </submittedName>
</protein>
<evidence type="ECO:0000313" key="2">
    <source>
        <dbReference type="Proteomes" id="UP001163603"/>
    </source>
</evidence>
<dbReference type="EMBL" id="CM047739">
    <property type="protein sequence ID" value="KAJ0042475.1"/>
    <property type="molecule type" value="Genomic_DNA"/>
</dbReference>
<proteinExistence type="predicted"/>
<gene>
    <name evidence="1" type="ORF">Pint_18187</name>
</gene>
<evidence type="ECO:0000313" key="1">
    <source>
        <dbReference type="EMBL" id="KAJ0042475.1"/>
    </source>
</evidence>
<dbReference type="Proteomes" id="UP001163603">
    <property type="component" value="Chromosome 4"/>
</dbReference>
<accession>A0ACC0YXE5</accession>
<reference evidence="2" key="1">
    <citation type="journal article" date="2023" name="G3 (Bethesda)">
        <title>Genome assembly and association tests identify interacting loci associated with vigor, precocity, and sex in interspecific pistachio rootstocks.</title>
        <authorList>
            <person name="Palmer W."/>
            <person name="Jacygrad E."/>
            <person name="Sagayaradj S."/>
            <person name="Cavanaugh K."/>
            <person name="Han R."/>
            <person name="Bertier L."/>
            <person name="Beede B."/>
            <person name="Kafkas S."/>
            <person name="Golino D."/>
            <person name="Preece J."/>
            <person name="Michelmore R."/>
        </authorList>
    </citation>
    <scope>NUCLEOTIDE SEQUENCE [LARGE SCALE GENOMIC DNA]</scope>
</reference>
<sequence length="220" mass="24256">MRKLRDVSCNNLFGSLPSWIREINLQLNLVSNNFYLESSNSSVLPHGLNCLQLSFPCNRGSPIYSSFAVQCGGPEYTSYNDVVYESDNEALGPAAYYVTDTNRWGVSLENGNYTVTLLFAEIANFNTGWRRFGRCVFDIYVQRNRVEKDFDITRVAGTCCVPFVSAYGPSVSAISAAPDFQPSVRPPNLTTEKNNTGLIVGIVVGVGLVFLSVLAVYFIA</sequence>